<dbReference type="EMBL" id="CM003603">
    <property type="protein sequence ID" value="KYP76533.1"/>
    <property type="molecule type" value="Genomic_DNA"/>
</dbReference>
<dbReference type="AlphaFoldDB" id="A0A151UB43"/>
<proteinExistence type="predicted"/>
<name>A0A151UB43_CAJCA</name>
<protein>
    <submittedName>
        <fullName evidence="1">Uncharacterized protein</fullName>
    </submittedName>
</protein>
<reference evidence="1 2" key="1">
    <citation type="journal article" date="2012" name="Nat. Biotechnol.">
        <title>Draft genome sequence of pigeonpea (Cajanus cajan), an orphan legume crop of resource-poor farmers.</title>
        <authorList>
            <person name="Varshney R.K."/>
            <person name="Chen W."/>
            <person name="Li Y."/>
            <person name="Bharti A.K."/>
            <person name="Saxena R.K."/>
            <person name="Schlueter J.A."/>
            <person name="Donoghue M.T."/>
            <person name="Azam S."/>
            <person name="Fan G."/>
            <person name="Whaley A.M."/>
            <person name="Farmer A.D."/>
            <person name="Sheridan J."/>
            <person name="Iwata A."/>
            <person name="Tuteja R."/>
            <person name="Penmetsa R.V."/>
            <person name="Wu W."/>
            <person name="Upadhyaya H.D."/>
            <person name="Yang S.P."/>
            <person name="Shah T."/>
            <person name="Saxena K.B."/>
            <person name="Michael T."/>
            <person name="McCombie W.R."/>
            <person name="Yang B."/>
            <person name="Zhang G."/>
            <person name="Yang H."/>
            <person name="Wang J."/>
            <person name="Spillane C."/>
            <person name="Cook D.R."/>
            <person name="May G.D."/>
            <person name="Xu X."/>
            <person name="Jackson S.A."/>
        </authorList>
    </citation>
    <scope>NUCLEOTIDE SEQUENCE [LARGE SCALE GENOMIC DNA]</scope>
    <source>
        <strain evidence="2">cv. Asha</strain>
    </source>
</reference>
<sequence>WGSNHQSGRGICCLSWDKHTMRKKHGGMGFRHLHSFNLAMLGKQCCTSLHHSSNPYISSPVILGNEHIKVADLINQDLRQWDTHKLHALFNTQDYQSIISMPLLHVMRPDSLTWHLNRKGSYSAKSAYHYIMDNSSSMTDLRATRDWLKLWHLQVPHTIQIFLWRILRGCLPTRMQF</sequence>
<gene>
    <name evidence="1" type="ORF">KK1_020779</name>
</gene>
<keyword evidence="2" id="KW-1185">Reference proteome</keyword>
<accession>A0A151UB43</accession>
<evidence type="ECO:0000313" key="1">
    <source>
        <dbReference type="EMBL" id="KYP76533.1"/>
    </source>
</evidence>
<dbReference type="Gramene" id="C.cajan_20179.t">
    <property type="protein sequence ID" value="C.cajan_20179.t"/>
    <property type="gene ID" value="C.cajan_20179"/>
</dbReference>
<feature type="non-terminal residue" evidence="1">
    <location>
        <position position="1"/>
    </location>
</feature>
<evidence type="ECO:0000313" key="2">
    <source>
        <dbReference type="Proteomes" id="UP000075243"/>
    </source>
</evidence>
<organism evidence="1 2">
    <name type="scientific">Cajanus cajan</name>
    <name type="common">Pigeon pea</name>
    <name type="synonym">Cajanus indicus</name>
    <dbReference type="NCBI Taxonomy" id="3821"/>
    <lineage>
        <taxon>Eukaryota</taxon>
        <taxon>Viridiplantae</taxon>
        <taxon>Streptophyta</taxon>
        <taxon>Embryophyta</taxon>
        <taxon>Tracheophyta</taxon>
        <taxon>Spermatophyta</taxon>
        <taxon>Magnoliopsida</taxon>
        <taxon>eudicotyledons</taxon>
        <taxon>Gunneridae</taxon>
        <taxon>Pentapetalae</taxon>
        <taxon>rosids</taxon>
        <taxon>fabids</taxon>
        <taxon>Fabales</taxon>
        <taxon>Fabaceae</taxon>
        <taxon>Papilionoideae</taxon>
        <taxon>50 kb inversion clade</taxon>
        <taxon>NPAAA clade</taxon>
        <taxon>indigoferoid/millettioid clade</taxon>
        <taxon>Phaseoleae</taxon>
        <taxon>Cajanus</taxon>
    </lineage>
</organism>
<dbReference type="OMA" id="HTIQIFL"/>
<dbReference type="Proteomes" id="UP000075243">
    <property type="component" value="Chromosome 1"/>
</dbReference>